<proteinExistence type="predicted"/>
<gene>
    <name evidence="2" type="ORF">BCR36DRAFT_112825</name>
</gene>
<sequence>MDVDISIYCIILYLFTLFHCLIDCCCFDFIYVINSNISIILFISLFLLNEISLHFILVLLPFYLLLSKFTN</sequence>
<evidence type="ECO:0000313" key="2">
    <source>
        <dbReference type="EMBL" id="ORX58478.1"/>
    </source>
</evidence>
<evidence type="ECO:0000313" key="3">
    <source>
        <dbReference type="Proteomes" id="UP000193719"/>
    </source>
</evidence>
<keyword evidence="3" id="KW-1185">Reference proteome</keyword>
<comment type="caution">
    <text evidence="2">The sequence shown here is derived from an EMBL/GenBank/DDBJ whole genome shotgun (WGS) entry which is preliminary data.</text>
</comment>
<dbReference type="AlphaFoldDB" id="A0A1Y1VL35"/>
<name>A0A1Y1VL35_9FUNG</name>
<feature type="transmembrane region" description="Helical" evidence="1">
    <location>
        <begin position="7"/>
        <end position="33"/>
    </location>
</feature>
<organism evidence="2 3">
    <name type="scientific">Piromyces finnis</name>
    <dbReference type="NCBI Taxonomy" id="1754191"/>
    <lineage>
        <taxon>Eukaryota</taxon>
        <taxon>Fungi</taxon>
        <taxon>Fungi incertae sedis</taxon>
        <taxon>Chytridiomycota</taxon>
        <taxon>Chytridiomycota incertae sedis</taxon>
        <taxon>Neocallimastigomycetes</taxon>
        <taxon>Neocallimastigales</taxon>
        <taxon>Neocallimastigaceae</taxon>
        <taxon>Piromyces</taxon>
    </lineage>
</organism>
<reference evidence="2 3" key="2">
    <citation type="submission" date="2016-08" db="EMBL/GenBank/DDBJ databases">
        <title>Pervasive Adenine N6-methylation of Active Genes in Fungi.</title>
        <authorList>
            <consortium name="DOE Joint Genome Institute"/>
            <person name="Mondo S.J."/>
            <person name="Dannebaum R.O."/>
            <person name="Kuo R.C."/>
            <person name="Labutti K."/>
            <person name="Haridas S."/>
            <person name="Kuo A."/>
            <person name="Salamov A."/>
            <person name="Ahrendt S.R."/>
            <person name="Lipzen A."/>
            <person name="Sullivan W."/>
            <person name="Andreopoulos W.B."/>
            <person name="Clum A."/>
            <person name="Lindquist E."/>
            <person name="Daum C."/>
            <person name="Ramamoorthy G.K."/>
            <person name="Gryganskyi A."/>
            <person name="Culley D."/>
            <person name="Magnuson J.K."/>
            <person name="James T.Y."/>
            <person name="O'Malley M.A."/>
            <person name="Stajich J.E."/>
            <person name="Spatafora J.W."/>
            <person name="Visel A."/>
            <person name="Grigoriev I.V."/>
        </authorList>
    </citation>
    <scope>NUCLEOTIDE SEQUENCE [LARGE SCALE GENOMIC DNA]</scope>
    <source>
        <strain evidence="3">finn</strain>
    </source>
</reference>
<protein>
    <submittedName>
        <fullName evidence="2">Uncharacterized protein</fullName>
    </submittedName>
</protein>
<keyword evidence="1" id="KW-0472">Membrane</keyword>
<keyword evidence="1" id="KW-1133">Transmembrane helix</keyword>
<evidence type="ECO:0000256" key="1">
    <source>
        <dbReference type="SAM" id="Phobius"/>
    </source>
</evidence>
<keyword evidence="1" id="KW-0812">Transmembrane</keyword>
<reference evidence="2 3" key="1">
    <citation type="submission" date="2016-08" db="EMBL/GenBank/DDBJ databases">
        <title>Genomes of anaerobic fungi encode conserved fungal cellulosomes for biomass hydrolysis.</title>
        <authorList>
            <consortium name="DOE Joint Genome Institute"/>
            <person name="Haitjema C.H."/>
            <person name="Gilmore S.P."/>
            <person name="Henske J.K."/>
            <person name="Solomon K.V."/>
            <person name="De Groot R."/>
            <person name="Kuo A."/>
            <person name="Mondo S.J."/>
            <person name="Salamov A.A."/>
            <person name="Labutti K."/>
            <person name="Zhao Z."/>
            <person name="Chiniquy J."/>
            <person name="Barry K."/>
            <person name="Brewer H.M."/>
            <person name="Purvine S.O."/>
            <person name="Wright A.T."/>
            <person name="Boxma B."/>
            <person name="Van Alen T."/>
            <person name="Hackstein J.H."/>
            <person name="Baker S.E."/>
            <person name="Grigoriev I.V."/>
            <person name="O'Malley M.A."/>
        </authorList>
    </citation>
    <scope>NUCLEOTIDE SEQUENCE [LARGE SCALE GENOMIC DNA]</scope>
    <source>
        <strain evidence="3">finn</strain>
    </source>
</reference>
<feature type="transmembrane region" description="Helical" evidence="1">
    <location>
        <begin position="39"/>
        <end position="66"/>
    </location>
</feature>
<dbReference type="Proteomes" id="UP000193719">
    <property type="component" value="Unassembled WGS sequence"/>
</dbReference>
<accession>A0A1Y1VL35</accession>
<dbReference type="EMBL" id="MCFH01000004">
    <property type="protein sequence ID" value="ORX58478.1"/>
    <property type="molecule type" value="Genomic_DNA"/>
</dbReference>